<dbReference type="Pfam" id="PF00578">
    <property type="entry name" value="AhpC-TSA"/>
    <property type="match status" value="1"/>
</dbReference>
<dbReference type="GO" id="GO:0033554">
    <property type="term" value="P:cellular response to stress"/>
    <property type="evidence" value="ECO:0007669"/>
    <property type="project" value="TreeGrafter"/>
</dbReference>
<dbReference type="InterPro" id="IPR050217">
    <property type="entry name" value="Peroxiredoxin"/>
</dbReference>
<comment type="catalytic activity">
    <reaction evidence="8">
        <text>a hydroperoxide + [thioredoxin]-dithiol = an alcohol + [thioredoxin]-disulfide + H2O</text>
        <dbReference type="Rhea" id="RHEA:62620"/>
        <dbReference type="Rhea" id="RHEA-COMP:10698"/>
        <dbReference type="Rhea" id="RHEA-COMP:10700"/>
        <dbReference type="ChEBI" id="CHEBI:15377"/>
        <dbReference type="ChEBI" id="CHEBI:29950"/>
        <dbReference type="ChEBI" id="CHEBI:30879"/>
        <dbReference type="ChEBI" id="CHEBI:35924"/>
        <dbReference type="ChEBI" id="CHEBI:50058"/>
        <dbReference type="EC" id="1.11.1.24"/>
    </reaction>
</comment>
<organism evidence="12">
    <name type="scientific">Rhizopus microsporus var. microsporus</name>
    <dbReference type="NCBI Taxonomy" id="86635"/>
    <lineage>
        <taxon>Eukaryota</taxon>
        <taxon>Fungi</taxon>
        <taxon>Fungi incertae sedis</taxon>
        <taxon>Mucoromycota</taxon>
        <taxon>Mucoromycotina</taxon>
        <taxon>Mucoromycetes</taxon>
        <taxon>Mucorales</taxon>
        <taxon>Mucorineae</taxon>
        <taxon>Rhizopodaceae</taxon>
        <taxon>Rhizopus</taxon>
    </lineage>
</organism>
<keyword evidence="3 9" id="KW-0575">Peroxidase</keyword>
<evidence type="ECO:0000256" key="1">
    <source>
        <dbReference type="ARBA" id="ARBA00009796"/>
    </source>
</evidence>
<dbReference type="PIRSF" id="PIRSF000239">
    <property type="entry name" value="AHPC"/>
    <property type="match status" value="1"/>
</dbReference>
<comment type="similarity">
    <text evidence="1">Belongs to the peroxiredoxin family. AhpC/Prx1 subfamily.</text>
</comment>
<dbReference type="Proteomes" id="UP000242414">
    <property type="component" value="Unassembled WGS sequence"/>
</dbReference>
<dbReference type="EMBL" id="KV921877">
    <property type="protein sequence ID" value="ORE09306.1"/>
    <property type="molecule type" value="Genomic_DNA"/>
</dbReference>
<dbReference type="InterPro" id="IPR019479">
    <property type="entry name" value="Peroxiredoxin_C"/>
</dbReference>
<dbReference type="Gene3D" id="3.40.30.10">
    <property type="entry name" value="Glutaredoxin"/>
    <property type="match status" value="1"/>
</dbReference>
<dbReference type="FunFam" id="3.40.30.10:FF:000003">
    <property type="entry name" value="Peroxiredoxin 1"/>
    <property type="match status" value="1"/>
</dbReference>
<keyword evidence="6" id="KW-1015">Disulfide bond</keyword>
<evidence type="ECO:0000313" key="12">
    <source>
        <dbReference type="EMBL" id="ORE09306.1"/>
    </source>
</evidence>
<dbReference type="InterPro" id="IPR036249">
    <property type="entry name" value="Thioredoxin-like_sf"/>
</dbReference>
<dbReference type="SUPFAM" id="SSF52833">
    <property type="entry name" value="Thioredoxin-like"/>
    <property type="match status" value="1"/>
</dbReference>
<evidence type="ECO:0000256" key="6">
    <source>
        <dbReference type="ARBA" id="ARBA00023157"/>
    </source>
</evidence>
<dbReference type="GO" id="GO:0042744">
    <property type="term" value="P:hydrogen peroxide catabolic process"/>
    <property type="evidence" value="ECO:0007669"/>
    <property type="project" value="TreeGrafter"/>
</dbReference>
<dbReference type="AlphaFoldDB" id="A0A1X0RBC3"/>
<keyword evidence="4 9" id="KW-0049">Antioxidant</keyword>
<dbReference type="OrthoDB" id="185659at2759"/>
<keyword evidence="7 9" id="KW-0676">Redox-active center</keyword>
<evidence type="ECO:0000256" key="3">
    <source>
        <dbReference type="ARBA" id="ARBA00022559"/>
    </source>
</evidence>
<dbReference type="GO" id="GO:0006979">
    <property type="term" value="P:response to oxidative stress"/>
    <property type="evidence" value="ECO:0007669"/>
    <property type="project" value="TreeGrafter"/>
</dbReference>
<feature type="active site" description="Cysteine sulfenic acid (-SOH) intermediate; for peroxidase activity" evidence="10">
    <location>
        <position position="51"/>
    </location>
</feature>
<dbReference type="EC" id="1.11.1.24" evidence="2"/>
<dbReference type="InterPro" id="IPR013766">
    <property type="entry name" value="Thioredoxin_domain"/>
</dbReference>
<evidence type="ECO:0000256" key="5">
    <source>
        <dbReference type="ARBA" id="ARBA00023002"/>
    </source>
</evidence>
<dbReference type="PANTHER" id="PTHR10681">
    <property type="entry name" value="THIOREDOXIN PEROXIDASE"/>
    <property type="match status" value="1"/>
</dbReference>
<sequence>MVIQIARVQKPAPPFRAPAVVDGNFKDISLQDYQGRYLVFFWYPMDFTFVCPTEIIAFSDRIDEFRELNCDVIAASCDSEYSHLAWINTERKKGGLGKMNIPILADKTKEIAKMYGIYIEEQGITLRGLFIIDPRGIVRQITINDLPVGRSVDETLRLLEAFRYTDEHGEVCPVNWQKGDKTIKPDVSASKEYFASLTAETEITATSTITTTSIP</sequence>
<keyword evidence="5 9" id="KW-0560">Oxidoreductase</keyword>
<dbReference type="CDD" id="cd03015">
    <property type="entry name" value="PRX_Typ2cys"/>
    <property type="match status" value="1"/>
</dbReference>
<evidence type="ECO:0000256" key="8">
    <source>
        <dbReference type="ARBA" id="ARBA00049091"/>
    </source>
</evidence>
<dbReference type="GO" id="GO:0005829">
    <property type="term" value="C:cytosol"/>
    <property type="evidence" value="ECO:0007669"/>
    <property type="project" value="TreeGrafter"/>
</dbReference>
<dbReference type="PROSITE" id="PS51352">
    <property type="entry name" value="THIOREDOXIN_2"/>
    <property type="match status" value="1"/>
</dbReference>
<dbReference type="PANTHER" id="PTHR10681:SF171">
    <property type="entry name" value="PEROXIREDOXIN 4"/>
    <property type="match status" value="1"/>
</dbReference>
<evidence type="ECO:0000259" key="11">
    <source>
        <dbReference type="PROSITE" id="PS51352"/>
    </source>
</evidence>
<evidence type="ECO:0000256" key="4">
    <source>
        <dbReference type="ARBA" id="ARBA00022862"/>
    </source>
</evidence>
<accession>A0A1X0RBC3</accession>
<dbReference type="InterPro" id="IPR024706">
    <property type="entry name" value="Peroxiredoxin_AhpC-typ"/>
</dbReference>
<feature type="domain" description="Thioredoxin" evidence="11">
    <location>
        <begin position="6"/>
        <end position="164"/>
    </location>
</feature>
<evidence type="ECO:0000256" key="10">
    <source>
        <dbReference type="PIRSR" id="PIRSR000239-1"/>
    </source>
</evidence>
<dbReference type="GO" id="GO:0045454">
    <property type="term" value="P:cell redox homeostasis"/>
    <property type="evidence" value="ECO:0007669"/>
    <property type="project" value="TreeGrafter"/>
</dbReference>
<proteinExistence type="inferred from homology"/>
<dbReference type="InterPro" id="IPR000866">
    <property type="entry name" value="AhpC/TSA"/>
</dbReference>
<dbReference type="GO" id="GO:0008379">
    <property type="term" value="F:thioredoxin peroxidase activity"/>
    <property type="evidence" value="ECO:0007669"/>
    <property type="project" value="TreeGrafter"/>
</dbReference>
<protein>
    <recommendedName>
        <fullName evidence="2">thioredoxin-dependent peroxiredoxin</fullName>
        <ecNumber evidence="2">1.11.1.24</ecNumber>
    </recommendedName>
</protein>
<reference evidence="12" key="1">
    <citation type="journal article" date="2016" name="Proc. Natl. Acad. Sci. U.S.A.">
        <title>Lipid metabolic changes in an early divergent fungus govern the establishment of a mutualistic symbiosis with endobacteria.</title>
        <authorList>
            <person name="Lastovetsky O.A."/>
            <person name="Gaspar M.L."/>
            <person name="Mondo S.J."/>
            <person name="LaButti K.M."/>
            <person name="Sandor L."/>
            <person name="Grigoriev I.V."/>
            <person name="Henry S.A."/>
            <person name="Pawlowska T.E."/>
        </authorList>
    </citation>
    <scope>NUCLEOTIDE SEQUENCE [LARGE SCALE GENOMIC DNA]</scope>
    <source>
        <strain evidence="12">ATCC 52814</strain>
    </source>
</reference>
<evidence type="ECO:0000256" key="7">
    <source>
        <dbReference type="ARBA" id="ARBA00023284"/>
    </source>
</evidence>
<gene>
    <name evidence="12" type="ORF">BCV72DRAFT_287518</name>
</gene>
<evidence type="ECO:0000256" key="9">
    <source>
        <dbReference type="PIRNR" id="PIRNR000239"/>
    </source>
</evidence>
<dbReference type="VEuPathDB" id="FungiDB:BCV72DRAFT_287518"/>
<dbReference type="Pfam" id="PF10417">
    <property type="entry name" value="1-cysPrx_C"/>
    <property type="match status" value="1"/>
</dbReference>
<evidence type="ECO:0000256" key="2">
    <source>
        <dbReference type="ARBA" id="ARBA00013017"/>
    </source>
</evidence>
<name>A0A1X0RBC3_RHIZD</name>
<comment type="function">
    <text evidence="9">Thiol-specific peroxidase that catalyzes the reduction of hydrogen peroxide and organic hydroperoxides to water and alcohols, respectively.</text>
</comment>